<dbReference type="Proteomes" id="UP001519332">
    <property type="component" value="Unassembled WGS sequence"/>
</dbReference>
<gene>
    <name evidence="2" type="ORF">JOF56_010859</name>
</gene>
<proteinExistence type="predicted"/>
<dbReference type="RefSeq" id="WP_209647079.1">
    <property type="nucleotide sequence ID" value="NZ_JAGINW010000001.1"/>
</dbReference>
<dbReference type="EMBL" id="JAGINW010000001">
    <property type="protein sequence ID" value="MBP2330474.1"/>
    <property type="molecule type" value="Genomic_DNA"/>
</dbReference>
<keyword evidence="1" id="KW-0732">Signal</keyword>
<feature type="chain" id="PRO_5045836794" evidence="1">
    <location>
        <begin position="27"/>
        <end position="149"/>
    </location>
</feature>
<feature type="signal peptide" evidence="1">
    <location>
        <begin position="1"/>
        <end position="26"/>
    </location>
</feature>
<comment type="caution">
    <text evidence="2">The sequence shown here is derived from an EMBL/GenBank/DDBJ whole genome shotgun (WGS) entry which is preliminary data.</text>
</comment>
<organism evidence="2 3">
    <name type="scientific">Kibdelosporangium banguiense</name>
    <dbReference type="NCBI Taxonomy" id="1365924"/>
    <lineage>
        <taxon>Bacteria</taxon>
        <taxon>Bacillati</taxon>
        <taxon>Actinomycetota</taxon>
        <taxon>Actinomycetes</taxon>
        <taxon>Pseudonocardiales</taxon>
        <taxon>Pseudonocardiaceae</taxon>
        <taxon>Kibdelosporangium</taxon>
    </lineage>
</organism>
<keyword evidence="3" id="KW-1185">Reference proteome</keyword>
<evidence type="ECO:0000256" key="1">
    <source>
        <dbReference type="SAM" id="SignalP"/>
    </source>
</evidence>
<sequence length="149" mass="15595">MRRAAVVSVVAAVGTVVVVPAASAMADSVSGSCRADGFRGSAKLVYNKVGGVYRPTGMTVGAGPHLGETEPALVRARMRISHVEGHEEIVDFDKTRRGLETGGSVAEPVEDVAIPITTSMTMSVTFTFVRPGGTRLTCRVVKEVDAFTS</sequence>
<reference evidence="2 3" key="1">
    <citation type="submission" date="2021-03" db="EMBL/GenBank/DDBJ databases">
        <title>Sequencing the genomes of 1000 actinobacteria strains.</title>
        <authorList>
            <person name="Klenk H.-P."/>
        </authorList>
    </citation>
    <scope>NUCLEOTIDE SEQUENCE [LARGE SCALE GENOMIC DNA]</scope>
    <source>
        <strain evidence="2 3">DSM 46670</strain>
    </source>
</reference>
<protein>
    <submittedName>
        <fullName evidence="2">Uncharacterized protein</fullName>
    </submittedName>
</protein>
<evidence type="ECO:0000313" key="2">
    <source>
        <dbReference type="EMBL" id="MBP2330474.1"/>
    </source>
</evidence>
<evidence type="ECO:0000313" key="3">
    <source>
        <dbReference type="Proteomes" id="UP001519332"/>
    </source>
</evidence>
<name>A0ABS4U2N0_9PSEU</name>
<accession>A0ABS4U2N0</accession>